<proteinExistence type="predicted"/>
<sequence>MVSRRSSIVLAFSMVAALGASAAPLVLPADSTSPMPAVPLPMQVEAEKVSSEKAEVDSSIPRRISVDSRVPYRLEREAELVNLDISRDAFHSGRDSDIELVADTLD</sequence>
<feature type="chain" id="PRO_5001646430" evidence="1">
    <location>
        <begin position="23"/>
        <end position="106"/>
    </location>
</feature>
<keyword evidence="3" id="KW-1185">Reference proteome</keyword>
<evidence type="ECO:0000313" key="3">
    <source>
        <dbReference type="Proteomes" id="UP000027265"/>
    </source>
</evidence>
<dbReference type="InParanoid" id="A0A067P6A7"/>
<dbReference type="Proteomes" id="UP000027265">
    <property type="component" value="Unassembled WGS sequence"/>
</dbReference>
<dbReference type="EMBL" id="KL197762">
    <property type="protein sequence ID" value="KDQ50324.1"/>
    <property type="molecule type" value="Genomic_DNA"/>
</dbReference>
<accession>A0A067P6A7</accession>
<dbReference type="HOGENOM" id="CLU_2223662_0_0_1"/>
<evidence type="ECO:0000256" key="1">
    <source>
        <dbReference type="SAM" id="SignalP"/>
    </source>
</evidence>
<name>A0A067P6A7_9AGAM</name>
<reference evidence="3" key="1">
    <citation type="journal article" date="2014" name="Proc. Natl. Acad. Sci. U.S.A.">
        <title>Extensive sampling of basidiomycete genomes demonstrates inadequacy of the white-rot/brown-rot paradigm for wood decay fungi.</title>
        <authorList>
            <person name="Riley R."/>
            <person name="Salamov A.A."/>
            <person name="Brown D.W."/>
            <person name="Nagy L.G."/>
            <person name="Floudas D."/>
            <person name="Held B.W."/>
            <person name="Levasseur A."/>
            <person name="Lombard V."/>
            <person name="Morin E."/>
            <person name="Otillar R."/>
            <person name="Lindquist E.A."/>
            <person name="Sun H."/>
            <person name="LaButti K.M."/>
            <person name="Schmutz J."/>
            <person name="Jabbour D."/>
            <person name="Luo H."/>
            <person name="Baker S.E."/>
            <person name="Pisabarro A.G."/>
            <person name="Walton J.D."/>
            <person name="Blanchette R.A."/>
            <person name="Henrissat B."/>
            <person name="Martin F."/>
            <person name="Cullen D."/>
            <person name="Hibbett D.S."/>
            <person name="Grigoriev I.V."/>
        </authorList>
    </citation>
    <scope>NUCLEOTIDE SEQUENCE [LARGE SCALE GENOMIC DNA]</scope>
    <source>
        <strain evidence="3">MUCL 33604</strain>
    </source>
</reference>
<gene>
    <name evidence="2" type="ORF">JAAARDRAFT_588047</name>
</gene>
<keyword evidence="1" id="KW-0732">Signal</keyword>
<protein>
    <submittedName>
        <fullName evidence="2">Uncharacterized protein</fullName>
    </submittedName>
</protein>
<dbReference type="AlphaFoldDB" id="A0A067P6A7"/>
<evidence type="ECO:0000313" key="2">
    <source>
        <dbReference type="EMBL" id="KDQ50324.1"/>
    </source>
</evidence>
<feature type="signal peptide" evidence="1">
    <location>
        <begin position="1"/>
        <end position="22"/>
    </location>
</feature>
<organism evidence="2 3">
    <name type="scientific">Jaapia argillacea MUCL 33604</name>
    <dbReference type="NCBI Taxonomy" id="933084"/>
    <lineage>
        <taxon>Eukaryota</taxon>
        <taxon>Fungi</taxon>
        <taxon>Dikarya</taxon>
        <taxon>Basidiomycota</taxon>
        <taxon>Agaricomycotina</taxon>
        <taxon>Agaricomycetes</taxon>
        <taxon>Agaricomycetidae</taxon>
        <taxon>Jaapiales</taxon>
        <taxon>Jaapiaceae</taxon>
        <taxon>Jaapia</taxon>
    </lineage>
</organism>